<feature type="signal peptide" evidence="1">
    <location>
        <begin position="1"/>
        <end position="20"/>
    </location>
</feature>
<dbReference type="EMBL" id="VFQX01000035">
    <property type="protein sequence ID" value="KAF0977087.1"/>
    <property type="molecule type" value="Genomic_DNA"/>
</dbReference>
<protein>
    <submittedName>
        <fullName evidence="2">Uncharacterized protein</fullName>
    </submittedName>
</protein>
<dbReference type="RefSeq" id="XP_044561800.1">
    <property type="nucleotide sequence ID" value="XM_044707078.1"/>
</dbReference>
<keyword evidence="1" id="KW-0732">Signal</keyword>
<dbReference type="VEuPathDB" id="AmoebaDB:FDP41_003740"/>
<comment type="caution">
    <text evidence="2">The sequence shown here is derived from an EMBL/GenBank/DDBJ whole genome shotgun (WGS) entry which is preliminary data.</text>
</comment>
<reference evidence="2 3" key="1">
    <citation type="journal article" date="2019" name="Sci. Rep.">
        <title>Nanopore sequencing improves the draft genome of the human pathogenic amoeba Naegleria fowleri.</title>
        <authorList>
            <person name="Liechti N."/>
            <person name="Schurch N."/>
            <person name="Bruggmann R."/>
            <person name="Wittwer M."/>
        </authorList>
    </citation>
    <scope>NUCLEOTIDE SEQUENCE [LARGE SCALE GENOMIC DNA]</scope>
    <source>
        <strain evidence="2 3">ATCC 30894</strain>
    </source>
</reference>
<dbReference type="Proteomes" id="UP000444721">
    <property type="component" value="Unassembled WGS sequence"/>
</dbReference>
<evidence type="ECO:0000313" key="3">
    <source>
        <dbReference type="Proteomes" id="UP000444721"/>
    </source>
</evidence>
<proteinExistence type="predicted"/>
<sequence>MRAWPSFFLATMFLAGVVHGKDKQASLYRLASEKAKKEEELVESYVKQLIEEDEKKAAAERGEDASLYNVPPGLRQIAKTIKQQRSKNVPQAQH</sequence>
<name>A0A6A5BJC7_NAEFO</name>
<keyword evidence="3" id="KW-1185">Reference proteome</keyword>
<dbReference type="OrthoDB" id="10320863at2759"/>
<dbReference type="VEuPathDB" id="AmoebaDB:NfTy_064730"/>
<organism evidence="2 3">
    <name type="scientific">Naegleria fowleri</name>
    <name type="common">Brain eating amoeba</name>
    <dbReference type="NCBI Taxonomy" id="5763"/>
    <lineage>
        <taxon>Eukaryota</taxon>
        <taxon>Discoba</taxon>
        <taxon>Heterolobosea</taxon>
        <taxon>Tetramitia</taxon>
        <taxon>Eutetramitia</taxon>
        <taxon>Vahlkampfiidae</taxon>
        <taxon>Naegleria</taxon>
    </lineage>
</organism>
<gene>
    <name evidence="2" type="ORF">FDP41_003740</name>
</gene>
<evidence type="ECO:0000256" key="1">
    <source>
        <dbReference type="SAM" id="SignalP"/>
    </source>
</evidence>
<evidence type="ECO:0000313" key="2">
    <source>
        <dbReference type="EMBL" id="KAF0977087.1"/>
    </source>
</evidence>
<dbReference type="AlphaFoldDB" id="A0A6A5BJC7"/>
<dbReference type="GeneID" id="68110958"/>
<accession>A0A6A5BJC7</accession>
<feature type="chain" id="PRO_5025627523" evidence="1">
    <location>
        <begin position="21"/>
        <end position="94"/>
    </location>
</feature>